<keyword evidence="7" id="KW-0180">Complement pathway</keyword>
<dbReference type="InterPro" id="IPR008983">
    <property type="entry name" value="Tumour_necrosis_fac-like_dom"/>
</dbReference>
<dbReference type="InterPro" id="IPR001073">
    <property type="entry name" value="C1q_dom"/>
</dbReference>
<dbReference type="PANTHER" id="PTHR15427">
    <property type="entry name" value="EMILIN ELASTIN MICROFIBRIL INTERFACE-LOCATED PROTEIN ELASTIN MICROFIBRIL INTERFACER"/>
    <property type="match status" value="1"/>
</dbReference>
<keyword evidence="6" id="KW-0391">Immunity</keyword>
<feature type="region of interest" description="Disordered" evidence="11">
    <location>
        <begin position="1"/>
        <end position="23"/>
    </location>
</feature>
<gene>
    <name evidence="13" type="ORF">COCON_G00185100</name>
</gene>
<evidence type="ECO:0000259" key="12">
    <source>
        <dbReference type="PROSITE" id="PS50871"/>
    </source>
</evidence>
<evidence type="ECO:0000256" key="1">
    <source>
        <dbReference type="ARBA" id="ARBA00004498"/>
    </source>
</evidence>
<dbReference type="GO" id="GO:0045087">
    <property type="term" value="P:innate immune response"/>
    <property type="evidence" value="ECO:0007669"/>
    <property type="project" value="UniProtKB-KW"/>
</dbReference>
<proteinExistence type="predicted"/>
<feature type="domain" description="C1q" evidence="12">
    <location>
        <begin position="39"/>
        <end position="172"/>
    </location>
</feature>
<evidence type="ECO:0000256" key="3">
    <source>
        <dbReference type="ARBA" id="ARBA00022530"/>
    </source>
</evidence>
<evidence type="ECO:0000256" key="10">
    <source>
        <dbReference type="ARBA" id="ARBA00023278"/>
    </source>
</evidence>
<dbReference type="SMART" id="SM00110">
    <property type="entry name" value="C1Q"/>
    <property type="match status" value="1"/>
</dbReference>
<evidence type="ECO:0000256" key="11">
    <source>
        <dbReference type="SAM" id="MobiDB-lite"/>
    </source>
</evidence>
<evidence type="ECO:0000256" key="9">
    <source>
        <dbReference type="ARBA" id="ARBA00023180"/>
    </source>
</evidence>
<dbReference type="PROSITE" id="PS50871">
    <property type="entry name" value="C1Q"/>
    <property type="match status" value="1"/>
</dbReference>
<evidence type="ECO:0000256" key="6">
    <source>
        <dbReference type="ARBA" id="ARBA00022859"/>
    </source>
</evidence>
<comment type="subcellular location">
    <subcellularLocation>
        <location evidence="1">Secreted</location>
        <location evidence="1">Extracellular space</location>
        <location evidence="1">Extracellular matrix</location>
    </subcellularLocation>
</comment>
<dbReference type="AlphaFoldDB" id="A0A9Q1D355"/>
<dbReference type="Pfam" id="PF00386">
    <property type="entry name" value="C1q"/>
    <property type="match status" value="1"/>
</dbReference>
<dbReference type="GO" id="GO:0005581">
    <property type="term" value="C:collagen trimer"/>
    <property type="evidence" value="ECO:0007669"/>
    <property type="project" value="UniProtKB-KW"/>
</dbReference>
<dbReference type="Proteomes" id="UP001152803">
    <property type="component" value="Unassembled WGS sequence"/>
</dbReference>
<evidence type="ECO:0000313" key="13">
    <source>
        <dbReference type="EMBL" id="KAJ8256358.1"/>
    </source>
</evidence>
<dbReference type="Gene3D" id="2.60.120.40">
    <property type="match status" value="1"/>
</dbReference>
<keyword evidence="5" id="KW-0677">Repeat</keyword>
<dbReference type="PRINTS" id="PR00007">
    <property type="entry name" value="COMPLEMNTC1Q"/>
</dbReference>
<evidence type="ECO:0000256" key="8">
    <source>
        <dbReference type="ARBA" id="ARBA00023157"/>
    </source>
</evidence>
<feature type="compositionally biased region" description="Basic residues" evidence="11">
    <location>
        <begin position="1"/>
        <end position="20"/>
    </location>
</feature>
<evidence type="ECO:0000256" key="4">
    <source>
        <dbReference type="ARBA" id="ARBA00022588"/>
    </source>
</evidence>
<dbReference type="OrthoDB" id="6154955at2759"/>
<comment type="caution">
    <text evidence="13">The sequence shown here is derived from an EMBL/GenBank/DDBJ whole genome shotgun (WGS) entry which is preliminary data.</text>
</comment>
<dbReference type="InterPro" id="IPR050392">
    <property type="entry name" value="Collagen/C1q_domain"/>
</dbReference>
<sequence>MRKMRMTKRKKRGKPLKQRRSTSLAQMESNRADFCYPGYQGRTIAFTAKLEISDSYPTHKGPLRFTNVLVNEGEGYSPVTGAFTCPRAGFYHFTVHASTYGLAQFMINKNGQNVVSAYHTTLNEKKSQMASSGCVIKLSESDKVWVELWGPPRNDIHATPDQDTVFLGFRLG</sequence>
<reference evidence="13" key="1">
    <citation type="journal article" date="2023" name="Science">
        <title>Genome structures resolve the early diversification of teleost fishes.</title>
        <authorList>
            <person name="Parey E."/>
            <person name="Louis A."/>
            <person name="Montfort J."/>
            <person name="Bouchez O."/>
            <person name="Roques C."/>
            <person name="Iampietro C."/>
            <person name="Lluch J."/>
            <person name="Castinel A."/>
            <person name="Donnadieu C."/>
            <person name="Desvignes T."/>
            <person name="Floi Bucao C."/>
            <person name="Jouanno E."/>
            <person name="Wen M."/>
            <person name="Mejri S."/>
            <person name="Dirks R."/>
            <person name="Jansen H."/>
            <person name="Henkel C."/>
            <person name="Chen W.J."/>
            <person name="Zahm M."/>
            <person name="Cabau C."/>
            <person name="Klopp C."/>
            <person name="Thompson A.W."/>
            <person name="Robinson-Rechavi M."/>
            <person name="Braasch I."/>
            <person name="Lecointre G."/>
            <person name="Bobe J."/>
            <person name="Postlethwait J.H."/>
            <person name="Berthelot C."/>
            <person name="Roest Crollius H."/>
            <person name="Guiguen Y."/>
        </authorList>
    </citation>
    <scope>NUCLEOTIDE SEQUENCE</scope>
    <source>
        <strain evidence="13">Concon-B</strain>
    </source>
</reference>
<keyword evidence="9" id="KW-0325">Glycoprotein</keyword>
<name>A0A9Q1D355_CONCO</name>
<accession>A0A9Q1D355</accession>
<dbReference type="GO" id="GO:0006958">
    <property type="term" value="P:complement activation, classical pathway"/>
    <property type="evidence" value="ECO:0007669"/>
    <property type="project" value="UniProtKB-KW"/>
</dbReference>
<keyword evidence="4" id="KW-0399">Innate immunity</keyword>
<dbReference type="PANTHER" id="PTHR15427:SF26">
    <property type="entry name" value="COMPLEMENT C1Q SUBCOMPONENT SUBUNIT A"/>
    <property type="match status" value="1"/>
</dbReference>
<evidence type="ECO:0000256" key="7">
    <source>
        <dbReference type="ARBA" id="ARBA00022875"/>
    </source>
</evidence>
<keyword evidence="10" id="KW-0379">Hydroxylation</keyword>
<keyword evidence="14" id="KW-1185">Reference proteome</keyword>
<keyword evidence="3" id="KW-0272">Extracellular matrix</keyword>
<keyword evidence="8" id="KW-1015">Disulfide bond</keyword>
<evidence type="ECO:0000256" key="5">
    <source>
        <dbReference type="ARBA" id="ARBA00022737"/>
    </source>
</evidence>
<protein>
    <recommendedName>
        <fullName evidence="12">C1q domain-containing protein</fullName>
    </recommendedName>
</protein>
<dbReference type="SUPFAM" id="SSF49842">
    <property type="entry name" value="TNF-like"/>
    <property type="match status" value="1"/>
</dbReference>
<keyword evidence="2" id="KW-0964">Secreted</keyword>
<evidence type="ECO:0000256" key="2">
    <source>
        <dbReference type="ARBA" id="ARBA00022525"/>
    </source>
</evidence>
<evidence type="ECO:0000313" key="14">
    <source>
        <dbReference type="Proteomes" id="UP001152803"/>
    </source>
</evidence>
<organism evidence="13 14">
    <name type="scientific">Conger conger</name>
    <name type="common">Conger eel</name>
    <name type="synonym">Muraena conger</name>
    <dbReference type="NCBI Taxonomy" id="82655"/>
    <lineage>
        <taxon>Eukaryota</taxon>
        <taxon>Metazoa</taxon>
        <taxon>Chordata</taxon>
        <taxon>Craniata</taxon>
        <taxon>Vertebrata</taxon>
        <taxon>Euteleostomi</taxon>
        <taxon>Actinopterygii</taxon>
        <taxon>Neopterygii</taxon>
        <taxon>Teleostei</taxon>
        <taxon>Anguilliformes</taxon>
        <taxon>Congridae</taxon>
        <taxon>Conger</taxon>
    </lineage>
</organism>
<dbReference type="EMBL" id="JAFJMO010000014">
    <property type="protein sequence ID" value="KAJ8256358.1"/>
    <property type="molecule type" value="Genomic_DNA"/>
</dbReference>